<evidence type="ECO:0008006" key="11">
    <source>
        <dbReference type="Google" id="ProtNLM"/>
    </source>
</evidence>
<proteinExistence type="predicted"/>
<evidence type="ECO:0000256" key="7">
    <source>
        <dbReference type="SAM" id="Phobius"/>
    </source>
</evidence>
<dbReference type="EMBL" id="LPWD01000320">
    <property type="protein sequence ID" value="ODS02411.1"/>
    <property type="molecule type" value="Genomic_DNA"/>
</dbReference>
<organism evidence="9 10">
    <name type="scientific">Methyloceanibacter marginalis</name>
    <dbReference type="NCBI Taxonomy" id="1774971"/>
    <lineage>
        <taxon>Bacteria</taxon>
        <taxon>Pseudomonadati</taxon>
        <taxon>Pseudomonadota</taxon>
        <taxon>Alphaproteobacteria</taxon>
        <taxon>Hyphomicrobiales</taxon>
        <taxon>Hyphomicrobiaceae</taxon>
        <taxon>Methyloceanibacter</taxon>
    </lineage>
</organism>
<dbReference type="PANTHER" id="PTHR36838:SF1">
    <property type="entry name" value="SLR1864 PROTEIN"/>
    <property type="match status" value="1"/>
</dbReference>
<protein>
    <recommendedName>
        <fullName evidence="11">Transporter</fullName>
    </recommendedName>
</protein>
<keyword evidence="10" id="KW-1185">Reference proteome</keyword>
<evidence type="ECO:0000256" key="2">
    <source>
        <dbReference type="ARBA" id="ARBA00022448"/>
    </source>
</evidence>
<evidence type="ECO:0000313" key="9">
    <source>
        <dbReference type="EMBL" id="ODS02411.1"/>
    </source>
</evidence>
<feature type="chain" id="PRO_5009139115" description="Transporter" evidence="8">
    <location>
        <begin position="19"/>
        <end position="188"/>
    </location>
</feature>
<feature type="transmembrane region" description="Helical" evidence="7">
    <location>
        <begin position="77"/>
        <end position="99"/>
    </location>
</feature>
<comment type="subcellular location">
    <subcellularLocation>
        <location evidence="1">Membrane</location>
        <topology evidence="1">Multi-pass membrane protein</topology>
    </subcellularLocation>
</comment>
<feature type="transmembrane region" description="Helical" evidence="7">
    <location>
        <begin position="111"/>
        <end position="129"/>
    </location>
</feature>
<keyword evidence="2" id="KW-0813">Transport</keyword>
<evidence type="ECO:0000313" key="10">
    <source>
        <dbReference type="Proteomes" id="UP000095042"/>
    </source>
</evidence>
<keyword evidence="4 7" id="KW-0812">Transmembrane</keyword>
<dbReference type="PANTHER" id="PTHR36838">
    <property type="entry name" value="AUXIN EFFLUX CARRIER FAMILY PROTEIN"/>
    <property type="match status" value="1"/>
</dbReference>
<dbReference type="Proteomes" id="UP000095042">
    <property type="component" value="Unassembled WGS sequence"/>
</dbReference>
<comment type="caution">
    <text evidence="9">The sequence shown here is derived from an EMBL/GenBank/DDBJ whole genome shotgun (WGS) entry which is preliminary data.</text>
</comment>
<evidence type="ECO:0000256" key="4">
    <source>
        <dbReference type="ARBA" id="ARBA00022692"/>
    </source>
</evidence>
<evidence type="ECO:0000256" key="1">
    <source>
        <dbReference type="ARBA" id="ARBA00004141"/>
    </source>
</evidence>
<sequence>MVCLVPATLILLSLGTEAQPVAKHGQGTAAAQAAPQDIDVGGKILNALKQPVVWLPFCGFVLMIFDVETPKVFDDSLALLGDASAGVALFTAGIILAGYKIIVNVTVMSLVFVKNVVQPGLVCAGMLWLGYGDPLLGEAVVTSALPPVTLVVMLAVQYRVAIPETASALMFSTLGSLLTMSAFIWLLL</sequence>
<keyword evidence="3" id="KW-1003">Cell membrane</keyword>
<evidence type="ECO:0000256" key="3">
    <source>
        <dbReference type="ARBA" id="ARBA00022475"/>
    </source>
</evidence>
<evidence type="ECO:0000256" key="6">
    <source>
        <dbReference type="ARBA" id="ARBA00023136"/>
    </source>
</evidence>
<dbReference type="AlphaFoldDB" id="A0A1E3W9G2"/>
<evidence type="ECO:0000256" key="8">
    <source>
        <dbReference type="SAM" id="SignalP"/>
    </source>
</evidence>
<name>A0A1E3W9G2_9HYPH</name>
<dbReference type="Pfam" id="PF03547">
    <property type="entry name" value="Mem_trans"/>
    <property type="match status" value="1"/>
</dbReference>
<gene>
    <name evidence="9" type="ORF">AUC71_15565</name>
</gene>
<feature type="transmembrane region" description="Helical" evidence="7">
    <location>
        <begin position="135"/>
        <end position="156"/>
    </location>
</feature>
<feature type="transmembrane region" description="Helical" evidence="7">
    <location>
        <begin position="168"/>
        <end position="187"/>
    </location>
</feature>
<keyword evidence="8" id="KW-0732">Signal</keyword>
<dbReference type="GO" id="GO:0016020">
    <property type="term" value="C:membrane"/>
    <property type="evidence" value="ECO:0007669"/>
    <property type="project" value="UniProtKB-SubCell"/>
</dbReference>
<feature type="signal peptide" evidence="8">
    <location>
        <begin position="1"/>
        <end position="18"/>
    </location>
</feature>
<reference evidence="9 10" key="1">
    <citation type="journal article" date="2016" name="Environ. Microbiol.">
        <title>New Methyloceanibacter diversity from North Sea sediments includes methanotroph containing solely the soluble methane monooxygenase.</title>
        <authorList>
            <person name="Vekeman B."/>
            <person name="Kerckhof F.M."/>
            <person name="Cremers G."/>
            <person name="de Vos P."/>
            <person name="Vandamme P."/>
            <person name="Boon N."/>
            <person name="Op den Camp H.J."/>
            <person name="Heylen K."/>
        </authorList>
    </citation>
    <scope>NUCLEOTIDE SEQUENCE [LARGE SCALE GENOMIC DNA]</scope>
    <source>
        <strain evidence="9 10">R-67177</strain>
    </source>
</reference>
<dbReference type="InterPro" id="IPR004776">
    <property type="entry name" value="Mem_transp_PIN-like"/>
</dbReference>
<evidence type="ECO:0000256" key="5">
    <source>
        <dbReference type="ARBA" id="ARBA00022989"/>
    </source>
</evidence>
<keyword evidence="6 7" id="KW-0472">Membrane</keyword>
<dbReference type="GO" id="GO:0055085">
    <property type="term" value="P:transmembrane transport"/>
    <property type="evidence" value="ECO:0007669"/>
    <property type="project" value="InterPro"/>
</dbReference>
<keyword evidence="5 7" id="KW-1133">Transmembrane helix</keyword>
<accession>A0A1E3W9G2</accession>